<proteinExistence type="predicted"/>
<name>A0A8S5R5B6_9CAUD</name>
<organism evidence="2">
    <name type="scientific">Siphoviridae sp. ctcMb1</name>
    <dbReference type="NCBI Taxonomy" id="2827276"/>
    <lineage>
        <taxon>Viruses</taxon>
        <taxon>Duplodnaviria</taxon>
        <taxon>Heunggongvirae</taxon>
        <taxon>Uroviricota</taxon>
        <taxon>Caudoviricetes</taxon>
    </lineage>
</organism>
<dbReference type="InterPro" id="IPR007539">
    <property type="entry name" value="DUF551"/>
</dbReference>
<dbReference type="Pfam" id="PF04448">
    <property type="entry name" value="DUF551"/>
    <property type="match status" value="1"/>
</dbReference>
<sequence length="125" mass="13905">MTDKEIVRALRYCKFGVSCENCPAVGNEDCFDEVNTAAADLIERLTAENAALREKVPQWISVEEKLPADYIKRYLIAFKDAGGSIVDAARYIPGLGWECRNWEVPQGLITDWMPLPGAPEKGDKA</sequence>
<protein>
    <recommendedName>
        <fullName evidence="1">DUF551 domain-containing protein</fullName>
    </recommendedName>
</protein>
<evidence type="ECO:0000313" key="2">
    <source>
        <dbReference type="EMBL" id="DAE26180.1"/>
    </source>
</evidence>
<accession>A0A8S5R5B6</accession>
<feature type="domain" description="DUF551" evidence="1">
    <location>
        <begin position="58"/>
        <end position="120"/>
    </location>
</feature>
<reference evidence="2" key="1">
    <citation type="journal article" date="2021" name="Proc. Natl. Acad. Sci. U.S.A.">
        <title>A Catalog of Tens of Thousands of Viruses from Human Metagenomes Reveals Hidden Associations with Chronic Diseases.</title>
        <authorList>
            <person name="Tisza M.J."/>
            <person name="Buck C.B."/>
        </authorList>
    </citation>
    <scope>NUCLEOTIDE SEQUENCE</scope>
    <source>
        <strain evidence="2">CtcMb1</strain>
    </source>
</reference>
<evidence type="ECO:0000259" key="1">
    <source>
        <dbReference type="Pfam" id="PF04448"/>
    </source>
</evidence>
<dbReference type="EMBL" id="BK015811">
    <property type="protein sequence ID" value="DAE26180.1"/>
    <property type="molecule type" value="Genomic_DNA"/>
</dbReference>